<dbReference type="PANTHER" id="PTHR43105:SF14">
    <property type="entry name" value="FORMATE DEHYDROGENASE H"/>
    <property type="match status" value="1"/>
</dbReference>
<dbReference type="Pfam" id="PF13510">
    <property type="entry name" value="Fer2_4"/>
    <property type="match status" value="1"/>
</dbReference>
<evidence type="ECO:0000256" key="3">
    <source>
        <dbReference type="ARBA" id="ARBA00022485"/>
    </source>
</evidence>
<dbReference type="GO" id="GO:0046872">
    <property type="term" value="F:metal ion binding"/>
    <property type="evidence" value="ECO:0007669"/>
    <property type="project" value="UniProtKB-KW"/>
</dbReference>
<dbReference type="SUPFAM" id="SSF54862">
    <property type="entry name" value="4Fe-4S ferredoxins"/>
    <property type="match status" value="1"/>
</dbReference>
<dbReference type="KEGG" id="paby:Ga0080574_TMP2998"/>
<keyword evidence="8" id="KW-0408">Iron</keyword>
<keyword evidence="9" id="KW-0411">Iron-sulfur</keyword>
<dbReference type="InterPro" id="IPR017900">
    <property type="entry name" value="4Fe4S_Fe_S_CS"/>
</dbReference>
<dbReference type="PROSITE" id="PS51379">
    <property type="entry name" value="4FE4S_FER_2"/>
    <property type="match status" value="2"/>
</dbReference>
<feature type="region of interest" description="Disordered" evidence="10">
    <location>
        <begin position="156"/>
        <end position="182"/>
    </location>
</feature>
<evidence type="ECO:0000256" key="4">
    <source>
        <dbReference type="ARBA" id="ARBA00022714"/>
    </source>
</evidence>
<dbReference type="InterPro" id="IPR006478">
    <property type="entry name" value="Formate_DH_asu"/>
</dbReference>
<dbReference type="PROSITE" id="PS51085">
    <property type="entry name" value="2FE2S_FER_2"/>
    <property type="match status" value="1"/>
</dbReference>
<evidence type="ECO:0000313" key="16">
    <source>
        <dbReference type="Proteomes" id="UP000187059"/>
    </source>
</evidence>
<dbReference type="PROSITE" id="PS51669">
    <property type="entry name" value="4FE4S_MOW_BIS_MGD"/>
    <property type="match status" value="1"/>
</dbReference>
<dbReference type="Proteomes" id="UP000187059">
    <property type="component" value="Chromosome"/>
</dbReference>
<dbReference type="FunFam" id="2.20.25.90:FF:000001">
    <property type="entry name" value="Formate dehydrogenase subunit alpha"/>
    <property type="match status" value="1"/>
</dbReference>
<evidence type="ECO:0000256" key="9">
    <source>
        <dbReference type="ARBA" id="ARBA00023014"/>
    </source>
</evidence>
<dbReference type="GO" id="GO:0008863">
    <property type="term" value="F:formate dehydrogenase (NAD+) activity"/>
    <property type="evidence" value="ECO:0007669"/>
    <property type="project" value="InterPro"/>
</dbReference>
<dbReference type="Pfam" id="PF01568">
    <property type="entry name" value="Molydop_binding"/>
    <property type="match status" value="1"/>
</dbReference>
<dbReference type="Gene3D" id="3.40.50.740">
    <property type="match status" value="1"/>
</dbReference>
<dbReference type="SUPFAM" id="SSF50692">
    <property type="entry name" value="ADC-like"/>
    <property type="match status" value="1"/>
</dbReference>
<dbReference type="Pfam" id="PF00384">
    <property type="entry name" value="Molybdopterin"/>
    <property type="match status" value="1"/>
</dbReference>
<dbReference type="GO" id="GO:0051537">
    <property type="term" value="F:2 iron, 2 sulfur cluster binding"/>
    <property type="evidence" value="ECO:0007669"/>
    <property type="project" value="UniProtKB-KW"/>
</dbReference>
<name>A0A1P8UVC2_9RHOB</name>
<dbReference type="STRING" id="1250539.Ga0080574_TMP2998"/>
<keyword evidence="7 15" id="KW-0560">Oxidoreductase</keyword>
<comment type="similarity">
    <text evidence="1">Belongs to the complex I 75 kDa subunit family.</text>
</comment>
<proteinExistence type="inferred from homology"/>
<dbReference type="InterPro" id="IPR006657">
    <property type="entry name" value="MoPterin_dinucl-bd_dom"/>
</dbReference>
<evidence type="ECO:0000259" key="14">
    <source>
        <dbReference type="PROSITE" id="PS51839"/>
    </source>
</evidence>
<comment type="similarity">
    <text evidence="2">In the C-terminal section; belongs to the prokaryotic molybdopterin-containing oxidoreductase family.</text>
</comment>
<evidence type="ECO:0000313" key="15">
    <source>
        <dbReference type="EMBL" id="APZ53332.1"/>
    </source>
</evidence>
<evidence type="ECO:0000256" key="8">
    <source>
        <dbReference type="ARBA" id="ARBA00023004"/>
    </source>
</evidence>
<feature type="domain" description="4Fe-4S Mo/W bis-MGD-type" evidence="13">
    <location>
        <begin position="273"/>
        <end position="329"/>
    </location>
</feature>
<dbReference type="InterPro" id="IPR041924">
    <property type="entry name" value="Formate_Dh-H_N"/>
</dbReference>
<protein>
    <submittedName>
        <fullName evidence="15">Formate dehydrogenase alpha subunit</fullName>
        <ecNumber evidence="15">1.2.1.2</ecNumber>
    </submittedName>
</protein>
<dbReference type="InterPro" id="IPR006963">
    <property type="entry name" value="Mopterin_OxRdtase_4Fe-4S_dom"/>
</dbReference>
<feature type="domain" description="2Fe-2S ferredoxin-type" evidence="11">
    <location>
        <begin position="29"/>
        <end position="107"/>
    </location>
</feature>
<dbReference type="SUPFAM" id="SSF54292">
    <property type="entry name" value="2Fe-2S ferredoxin-like"/>
    <property type="match status" value="1"/>
</dbReference>
<evidence type="ECO:0000256" key="10">
    <source>
        <dbReference type="SAM" id="MobiDB-lite"/>
    </source>
</evidence>
<dbReference type="InterPro" id="IPR050123">
    <property type="entry name" value="Prok_molybdopt-oxidoreductase"/>
</dbReference>
<evidence type="ECO:0000259" key="13">
    <source>
        <dbReference type="PROSITE" id="PS51669"/>
    </source>
</evidence>
<dbReference type="PANTHER" id="PTHR43105">
    <property type="entry name" value="RESPIRATORY NITRATE REDUCTASE"/>
    <property type="match status" value="1"/>
</dbReference>
<dbReference type="EC" id="1.2.1.2" evidence="15"/>
<dbReference type="GO" id="GO:0003954">
    <property type="term" value="F:NADH dehydrogenase activity"/>
    <property type="evidence" value="ECO:0007669"/>
    <property type="project" value="TreeGrafter"/>
</dbReference>
<evidence type="ECO:0000259" key="11">
    <source>
        <dbReference type="PROSITE" id="PS51085"/>
    </source>
</evidence>
<dbReference type="PROSITE" id="PS51839">
    <property type="entry name" value="4FE4S_HC3"/>
    <property type="match status" value="1"/>
</dbReference>
<dbReference type="Gene3D" id="2.20.25.90">
    <property type="entry name" value="ADC-like domains"/>
    <property type="match status" value="1"/>
</dbReference>
<dbReference type="GO" id="GO:0022904">
    <property type="term" value="P:respiratory electron transport chain"/>
    <property type="evidence" value="ECO:0007669"/>
    <property type="project" value="TreeGrafter"/>
</dbReference>
<dbReference type="FunFam" id="3.30.70.20:FF:000035">
    <property type="entry name" value="Iron hydrogenase 1"/>
    <property type="match status" value="1"/>
</dbReference>
<dbReference type="InterPro" id="IPR019574">
    <property type="entry name" value="NADH_UbQ_OxRdtase_Gsu_4Fe4S-bd"/>
</dbReference>
<dbReference type="Gene3D" id="2.40.40.20">
    <property type="match status" value="1"/>
</dbReference>
<dbReference type="PROSITE" id="PS00198">
    <property type="entry name" value="4FE4S_FER_1"/>
    <property type="match status" value="2"/>
</dbReference>
<evidence type="ECO:0000256" key="2">
    <source>
        <dbReference type="ARBA" id="ARBA00007023"/>
    </source>
</evidence>
<sequence>METAGGRKMKDFIIPWDDRDMGTPAKSGKPVHLTIDGIDVTVPAGTSVMRAAAEAGIAVPKLCATDSLDAFGSCRLCVVEIEGRRGTPASCTTPVHAGMVVHTQSSKVKKIRKGVMELYVSDHPLDCLTCAANGDCELQDMAGMVGLRDVRYTPGDNHFDPSGSGARSQSEARLRMPEGEANPRYIAKDESNPYFTYDPSKCIVCSRCVRACEEVQGTFALTIEGRGFESRVSAGMAGDDFLTSDCVSCGACVQACPTATLQEKSVAELGTPDRELVTTCAYCGVGCSFKAELNGDELVRMTPWKHGKANRGHSCVKGRFAYGYAEHPDRILNPMIRDRIEDPWREVSWEEALSFAANRLKGIQEKHGRKSVGVITSSRCTNEETYLVQKLTRAVFMNNNTDTCARVCHSPTGYGLGQTYGTSAGTQDFDSVEQVDVAVVIGANPTDGHPVFASRLKKRLRQGAKLIVIDPRRIDLVKSAHIAASHHLALTPGTNVAVVTALAHVIVTEKLYDEAFIRERCDWDEFMAYAEFVSEKRHAPESTALLTGVNAQELRAAARLYAQGGNGAIYYGLGVTEHSQGSTTVMGLANLAMMTGNIGRDGVGVNPLRGQNNVQGSCDMGSFPHELPGYRHVKLPEVRKVFEDAWGVPIDPEPGLRIPNMLDAAVDGTFRGLYCQGEDILQSDPDTKHVAAGLAAMDCVIVHDLFLNETANYAHVFLPGSSFLEKNGTFTNAERRINRVRKVMAPKNSYEDWEVTQLLANAMGAGWAYTHPEQIMAEIAATTPSFAGVTYDLLEEKGSVQWPCNEEHPEGTPLMHVDGFVRGKGRFIVTEYVATDEKTGPRFPLLLTTGRILSQYNVGAQTRRTANSVWHEQDLLEIHPHDAENRGLKEGDWVKLASRSGETTLRAKITDRVSPGVVYTTFHHPDTQANVVTTDFSDWATNCPEYKVTAVQVAPSNGPSDWQEDYAAQAERARRILPAAE</sequence>
<feature type="domain" description="4Fe-4S His(Cys)3-ligated-type" evidence="14">
    <location>
        <begin position="107"/>
        <end position="146"/>
    </location>
</feature>
<dbReference type="EMBL" id="CP015093">
    <property type="protein sequence ID" value="APZ53332.1"/>
    <property type="molecule type" value="Genomic_DNA"/>
</dbReference>
<dbReference type="GO" id="GO:0043546">
    <property type="term" value="F:molybdopterin cofactor binding"/>
    <property type="evidence" value="ECO:0007669"/>
    <property type="project" value="InterPro"/>
</dbReference>
<dbReference type="CDD" id="cd00207">
    <property type="entry name" value="fer2"/>
    <property type="match status" value="1"/>
</dbReference>
<dbReference type="InterPro" id="IPR036010">
    <property type="entry name" value="2Fe-2S_ferredoxin-like_sf"/>
</dbReference>
<dbReference type="SUPFAM" id="SSF53706">
    <property type="entry name" value="Formate dehydrogenase/DMSO reductase, domains 1-3"/>
    <property type="match status" value="1"/>
</dbReference>
<evidence type="ECO:0000256" key="6">
    <source>
        <dbReference type="ARBA" id="ARBA00022737"/>
    </source>
</evidence>
<dbReference type="GO" id="GO:1990204">
    <property type="term" value="C:oxidoreductase complex"/>
    <property type="evidence" value="ECO:0007669"/>
    <property type="project" value="UniProtKB-ARBA"/>
</dbReference>
<dbReference type="GO" id="GO:0051539">
    <property type="term" value="F:4 iron, 4 sulfur cluster binding"/>
    <property type="evidence" value="ECO:0007669"/>
    <property type="project" value="UniProtKB-KW"/>
</dbReference>
<dbReference type="SMART" id="SM00929">
    <property type="entry name" value="NADH-G_4Fe-4S_3"/>
    <property type="match status" value="1"/>
</dbReference>
<dbReference type="PIRSF" id="PIRSF036643">
    <property type="entry name" value="FDH_alpha"/>
    <property type="match status" value="1"/>
</dbReference>
<dbReference type="Gene3D" id="3.30.70.20">
    <property type="match status" value="1"/>
</dbReference>
<feature type="domain" description="4Fe-4S ferredoxin-type" evidence="12">
    <location>
        <begin position="193"/>
        <end position="224"/>
    </location>
</feature>
<dbReference type="Gene3D" id="3.10.20.740">
    <property type="match status" value="1"/>
</dbReference>
<dbReference type="Pfam" id="PF10588">
    <property type="entry name" value="NADH-G_4Fe-4S_3"/>
    <property type="match status" value="1"/>
</dbReference>
<evidence type="ECO:0000256" key="7">
    <source>
        <dbReference type="ARBA" id="ARBA00023002"/>
    </source>
</evidence>
<evidence type="ECO:0000256" key="1">
    <source>
        <dbReference type="ARBA" id="ARBA00005404"/>
    </source>
</evidence>
<dbReference type="Gene3D" id="3.40.228.10">
    <property type="entry name" value="Dimethylsulfoxide Reductase, domain 2"/>
    <property type="match status" value="1"/>
</dbReference>
<dbReference type="CDD" id="cd00508">
    <property type="entry name" value="MopB_CT_Fdh-Nap-like"/>
    <property type="match status" value="1"/>
</dbReference>
<dbReference type="GO" id="GO:0016020">
    <property type="term" value="C:membrane"/>
    <property type="evidence" value="ECO:0007669"/>
    <property type="project" value="TreeGrafter"/>
</dbReference>
<evidence type="ECO:0000259" key="12">
    <source>
        <dbReference type="PROSITE" id="PS51379"/>
    </source>
</evidence>
<keyword evidence="6" id="KW-0677">Repeat</keyword>
<keyword evidence="5" id="KW-0479">Metal-binding</keyword>
<dbReference type="CDD" id="cd02753">
    <property type="entry name" value="MopB_Formate-Dh-H"/>
    <property type="match status" value="1"/>
</dbReference>
<dbReference type="InterPro" id="IPR006656">
    <property type="entry name" value="Mopterin_OxRdtase"/>
</dbReference>
<accession>A0A1P8UVC2</accession>
<dbReference type="InterPro" id="IPR009010">
    <property type="entry name" value="Asp_de-COase-like_dom_sf"/>
</dbReference>
<gene>
    <name evidence="15" type="ORF">Ga0080574_TMP2998</name>
</gene>
<dbReference type="InterPro" id="IPR017896">
    <property type="entry name" value="4Fe4S_Fe-S-bd"/>
</dbReference>
<dbReference type="InterPro" id="IPR001041">
    <property type="entry name" value="2Fe-2S_ferredoxin-type"/>
</dbReference>
<keyword evidence="4" id="KW-0001">2Fe-2S</keyword>
<evidence type="ECO:0000256" key="5">
    <source>
        <dbReference type="ARBA" id="ARBA00022723"/>
    </source>
</evidence>
<dbReference type="AlphaFoldDB" id="A0A1P8UVC2"/>
<dbReference type="NCBIfam" id="TIGR01591">
    <property type="entry name" value="Fdh-alpha"/>
    <property type="match status" value="1"/>
</dbReference>
<dbReference type="FunFam" id="3.10.20.740:FF:000005">
    <property type="entry name" value="NADH:ubiquinone oxidoreductase subunit"/>
    <property type="match status" value="1"/>
</dbReference>
<dbReference type="Pfam" id="PF12838">
    <property type="entry name" value="Fer4_7"/>
    <property type="match status" value="1"/>
</dbReference>
<keyword evidence="3" id="KW-0004">4Fe-4S</keyword>
<dbReference type="Pfam" id="PF04879">
    <property type="entry name" value="Molybdop_Fe4S4"/>
    <property type="match status" value="1"/>
</dbReference>
<dbReference type="SMART" id="SM00926">
    <property type="entry name" value="Molybdop_Fe4S4"/>
    <property type="match status" value="1"/>
</dbReference>
<feature type="domain" description="4Fe-4S ferredoxin-type" evidence="12">
    <location>
        <begin position="237"/>
        <end position="266"/>
    </location>
</feature>
<reference evidence="15 16" key="1">
    <citation type="submission" date="2016-04" db="EMBL/GenBank/DDBJ databases">
        <title>Deep-sea bacteria in the southern Pacific.</title>
        <authorList>
            <person name="Tang K."/>
        </authorList>
    </citation>
    <scope>NUCLEOTIDE SEQUENCE [LARGE SCALE GENOMIC DNA]</scope>
    <source>
        <strain evidence="15 16">JLT2014</strain>
    </source>
</reference>
<keyword evidence="16" id="KW-1185">Reference proteome</keyword>
<dbReference type="GO" id="GO:0015942">
    <property type="term" value="P:formate metabolic process"/>
    <property type="evidence" value="ECO:0007669"/>
    <property type="project" value="InterPro"/>
</dbReference>
<organism evidence="15 16">
    <name type="scientific">Salipiger abyssi</name>
    <dbReference type="NCBI Taxonomy" id="1250539"/>
    <lineage>
        <taxon>Bacteria</taxon>
        <taxon>Pseudomonadati</taxon>
        <taxon>Pseudomonadota</taxon>
        <taxon>Alphaproteobacteria</taxon>
        <taxon>Rhodobacterales</taxon>
        <taxon>Roseobacteraceae</taxon>
        <taxon>Salipiger</taxon>
    </lineage>
</organism>